<dbReference type="Pfam" id="PF07690">
    <property type="entry name" value="MFS_1"/>
    <property type="match status" value="1"/>
</dbReference>
<feature type="transmembrane region" description="Helical" evidence="6">
    <location>
        <begin position="236"/>
        <end position="256"/>
    </location>
</feature>
<dbReference type="KEGG" id="dps:DP0880"/>
<protein>
    <submittedName>
        <fullName evidence="8">Hypothetical membrane protein</fullName>
    </submittedName>
</protein>
<keyword evidence="3 6" id="KW-0812">Transmembrane</keyword>
<accession>Q6APW4</accession>
<evidence type="ECO:0000259" key="7">
    <source>
        <dbReference type="PROSITE" id="PS50850"/>
    </source>
</evidence>
<evidence type="ECO:0000256" key="2">
    <source>
        <dbReference type="ARBA" id="ARBA00022448"/>
    </source>
</evidence>
<feature type="transmembrane region" description="Helical" evidence="6">
    <location>
        <begin position="268"/>
        <end position="289"/>
    </location>
</feature>
<keyword evidence="9" id="KW-1185">Reference proteome</keyword>
<keyword evidence="5 6" id="KW-0472">Membrane</keyword>
<dbReference type="HOGENOM" id="CLU_001265_59_9_7"/>
<gene>
    <name evidence="8" type="ordered locus">DP0880</name>
</gene>
<sequence>MQSCFMSAYLQFIRHNMAGLGFGFLAVFFGNFGQSFFLAWFGSDIQQTLGLSAGDYGLAYSLATLGSALSLLWLGGLIDRVSVAKYVAGITIGLAASAIFMSQVSGVVGLVCGFYGLRLCGQGLLPHTGQTIMVKHFSKSRGKALGIAISGVPVGEVILPVFVVWLISQYGWQDSWLFIGCAIPLLFLPAALTLLSRMKAVPDEKSSEASATTRVLADEEEVVSVGRREMLADGRFWCLLPAILAPPYVITGIFIHQGALLEAKSWSASWFATCFIFYGITHWLGSLLAGGLVDRFSAKRLICFYLLPMLVGFTLLMLFSGRYIAPLFMICLGVSMGASGPIIGSLWAELYGTIYMGSIRSLITAIVVFSSSLSPVMFGFWLDGGGSMQGIIRLICLGFVLAILLASYGSFLSLKKSGNREK</sequence>
<name>Q6APW4_DESPS</name>
<feature type="domain" description="Major facilitator superfamily (MFS) profile" evidence="7">
    <location>
        <begin position="19"/>
        <end position="410"/>
    </location>
</feature>
<dbReference type="eggNOG" id="COG2271">
    <property type="taxonomic scope" value="Bacteria"/>
</dbReference>
<feature type="transmembrane region" description="Helical" evidence="6">
    <location>
        <begin position="176"/>
        <end position="195"/>
    </location>
</feature>
<dbReference type="STRING" id="177439.DP0880"/>
<evidence type="ECO:0000256" key="3">
    <source>
        <dbReference type="ARBA" id="ARBA00022692"/>
    </source>
</evidence>
<comment type="subcellular location">
    <subcellularLocation>
        <location evidence="1">Membrane</location>
        <topology evidence="1">Multi-pass membrane protein</topology>
    </subcellularLocation>
</comment>
<keyword evidence="2" id="KW-0813">Transport</keyword>
<keyword evidence="4 6" id="KW-1133">Transmembrane helix</keyword>
<feature type="transmembrane region" description="Helical" evidence="6">
    <location>
        <begin position="20"/>
        <end position="41"/>
    </location>
</feature>
<dbReference type="InterPro" id="IPR052983">
    <property type="entry name" value="MFS_Riboflavin_Transporter"/>
</dbReference>
<dbReference type="Gene3D" id="1.20.1250.20">
    <property type="entry name" value="MFS general substrate transporter like domains"/>
    <property type="match status" value="1"/>
</dbReference>
<dbReference type="InterPro" id="IPR011701">
    <property type="entry name" value="MFS"/>
</dbReference>
<dbReference type="SUPFAM" id="SSF103473">
    <property type="entry name" value="MFS general substrate transporter"/>
    <property type="match status" value="1"/>
</dbReference>
<dbReference type="PANTHER" id="PTHR43385">
    <property type="entry name" value="RIBOFLAVIN TRANSPORTER RIBJ"/>
    <property type="match status" value="1"/>
</dbReference>
<feature type="transmembrane region" description="Helical" evidence="6">
    <location>
        <begin position="388"/>
        <end position="414"/>
    </location>
</feature>
<feature type="transmembrane region" description="Helical" evidence="6">
    <location>
        <begin position="362"/>
        <end position="382"/>
    </location>
</feature>
<organism evidence="8 9">
    <name type="scientific">Desulfotalea psychrophila (strain LSv54 / DSM 12343)</name>
    <dbReference type="NCBI Taxonomy" id="177439"/>
    <lineage>
        <taxon>Bacteria</taxon>
        <taxon>Pseudomonadati</taxon>
        <taxon>Thermodesulfobacteriota</taxon>
        <taxon>Desulfobulbia</taxon>
        <taxon>Desulfobulbales</taxon>
        <taxon>Desulfocapsaceae</taxon>
        <taxon>Desulfotalea</taxon>
    </lineage>
</organism>
<dbReference type="GO" id="GO:0016020">
    <property type="term" value="C:membrane"/>
    <property type="evidence" value="ECO:0007669"/>
    <property type="project" value="UniProtKB-SubCell"/>
</dbReference>
<dbReference type="PROSITE" id="PS50850">
    <property type="entry name" value="MFS"/>
    <property type="match status" value="1"/>
</dbReference>
<proteinExistence type="predicted"/>
<dbReference type="EMBL" id="CR522870">
    <property type="protein sequence ID" value="CAG35609.1"/>
    <property type="molecule type" value="Genomic_DNA"/>
</dbReference>
<feature type="transmembrane region" description="Helical" evidence="6">
    <location>
        <begin position="301"/>
        <end position="321"/>
    </location>
</feature>
<feature type="transmembrane region" description="Helical" evidence="6">
    <location>
        <begin position="327"/>
        <end position="350"/>
    </location>
</feature>
<feature type="transmembrane region" description="Helical" evidence="6">
    <location>
        <begin position="145"/>
        <end position="170"/>
    </location>
</feature>
<evidence type="ECO:0000313" key="9">
    <source>
        <dbReference type="Proteomes" id="UP000000602"/>
    </source>
</evidence>
<evidence type="ECO:0000256" key="4">
    <source>
        <dbReference type="ARBA" id="ARBA00022989"/>
    </source>
</evidence>
<evidence type="ECO:0000313" key="8">
    <source>
        <dbReference type="EMBL" id="CAG35609.1"/>
    </source>
</evidence>
<dbReference type="InterPro" id="IPR036259">
    <property type="entry name" value="MFS_trans_sf"/>
</dbReference>
<dbReference type="InterPro" id="IPR020846">
    <property type="entry name" value="MFS_dom"/>
</dbReference>
<dbReference type="GO" id="GO:0022857">
    <property type="term" value="F:transmembrane transporter activity"/>
    <property type="evidence" value="ECO:0007669"/>
    <property type="project" value="InterPro"/>
</dbReference>
<reference evidence="9" key="1">
    <citation type="journal article" date="2004" name="Environ. Microbiol.">
        <title>The genome of Desulfotalea psychrophila, a sulfate-reducing bacterium from permanently cold Arctic sediments.</title>
        <authorList>
            <person name="Rabus R."/>
            <person name="Ruepp A."/>
            <person name="Frickey T."/>
            <person name="Rattei T."/>
            <person name="Fartmann B."/>
            <person name="Stark M."/>
            <person name="Bauer M."/>
            <person name="Zibat A."/>
            <person name="Lombardot T."/>
            <person name="Becker I."/>
            <person name="Amann J."/>
            <person name="Gellner K."/>
            <person name="Teeling H."/>
            <person name="Leuschner W.D."/>
            <person name="Gloeckner F.-O."/>
            <person name="Lupas A.N."/>
            <person name="Amann R."/>
            <person name="Klenk H.-P."/>
        </authorList>
    </citation>
    <scope>NUCLEOTIDE SEQUENCE [LARGE SCALE GENOMIC DNA]</scope>
    <source>
        <strain evidence="9">DSM 12343 / LSv54</strain>
    </source>
</reference>
<evidence type="ECO:0000256" key="1">
    <source>
        <dbReference type="ARBA" id="ARBA00004141"/>
    </source>
</evidence>
<dbReference type="PANTHER" id="PTHR43385:SF1">
    <property type="entry name" value="RIBOFLAVIN TRANSPORTER RIBJ"/>
    <property type="match status" value="1"/>
</dbReference>
<dbReference type="Proteomes" id="UP000000602">
    <property type="component" value="Chromosome"/>
</dbReference>
<evidence type="ECO:0000256" key="6">
    <source>
        <dbReference type="SAM" id="Phobius"/>
    </source>
</evidence>
<dbReference type="AlphaFoldDB" id="Q6APW4"/>
<feature type="transmembrane region" description="Helical" evidence="6">
    <location>
        <begin position="56"/>
        <end position="76"/>
    </location>
</feature>
<evidence type="ECO:0000256" key="5">
    <source>
        <dbReference type="ARBA" id="ARBA00023136"/>
    </source>
</evidence>